<dbReference type="EMBL" id="ADLD01000009">
    <property type="protein sequence ID" value="EHB92799.1"/>
    <property type="molecule type" value="Genomic_DNA"/>
</dbReference>
<dbReference type="HOGENOM" id="CLU_030508_1_0_10"/>
<organism evidence="3 4">
    <name type="scientific">Alistipes indistinctus YIT 12060</name>
    <dbReference type="NCBI Taxonomy" id="742725"/>
    <lineage>
        <taxon>Bacteria</taxon>
        <taxon>Pseudomonadati</taxon>
        <taxon>Bacteroidota</taxon>
        <taxon>Bacteroidia</taxon>
        <taxon>Bacteroidales</taxon>
        <taxon>Rikenellaceae</taxon>
        <taxon>Alistipes</taxon>
    </lineage>
</organism>
<dbReference type="PATRIC" id="fig|742725.3.peg.1061"/>
<feature type="domain" description="Endonuclease/exonuclease/phosphatase" evidence="2">
    <location>
        <begin position="31"/>
        <end position="276"/>
    </location>
</feature>
<evidence type="ECO:0000313" key="4">
    <source>
        <dbReference type="Proteomes" id="UP000006008"/>
    </source>
</evidence>
<protein>
    <recommendedName>
        <fullName evidence="2">Endonuclease/exonuclease/phosphatase domain-containing protein</fullName>
    </recommendedName>
</protein>
<dbReference type="OrthoDB" id="9793162at2"/>
<dbReference type="PANTHER" id="PTHR12121">
    <property type="entry name" value="CARBON CATABOLITE REPRESSOR PROTEIN 4"/>
    <property type="match status" value="1"/>
</dbReference>
<name>G5H7G0_9BACT</name>
<dbReference type="GO" id="GO:0000175">
    <property type="term" value="F:3'-5'-RNA exonuclease activity"/>
    <property type="evidence" value="ECO:0007669"/>
    <property type="project" value="TreeGrafter"/>
</dbReference>
<gene>
    <name evidence="3" type="ORF">HMPREF9450_01003</name>
</gene>
<accession>G5H7G0</accession>
<dbReference type="RefSeq" id="WP_009133809.1">
    <property type="nucleotide sequence ID" value="NZ_CP102250.1"/>
</dbReference>
<dbReference type="PANTHER" id="PTHR12121:SF36">
    <property type="entry name" value="ENDONUCLEASE_EXONUCLEASE_PHOSPHATASE DOMAIN-CONTAINING PROTEIN"/>
    <property type="match status" value="1"/>
</dbReference>
<dbReference type="SUPFAM" id="SSF56219">
    <property type="entry name" value="DNase I-like"/>
    <property type="match status" value="1"/>
</dbReference>
<dbReference type="InterPro" id="IPR036691">
    <property type="entry name" value="Endo/exonu/phosph_ase_sf"/>
</dbReference>
<dbReference type="CDD" id="cd09083">
    <property type="entry name" value="EEP-1"/>
    <property type="match status" value="1"/>
</dbReference>
<dbReference type="InterPro" id="IPR005135">
    <property type="entry name" value="Endo/exonuclease/phosphatase"/>
</dbReference>
<evidence type="ECO:0000313" key="3">
    <source>
        <dbReference type="EMBL" id="EHB92799.1"/>
    </source>
</evidence>
<dbReference type="Proteomes" id="UP000006008">
    <property type="component" value="Unassembled WGS sequence"/>
</dbReference>
<keyword evidence="1" id="KW-0732">Signal</keyword>
<evidence type="ECO:0000259" key="2">
    <source>
        <dbReference type="Pfam" id="PF03372"/>
    </source>
</evidence>
<dbReference type="Gene3D" id="3.60.10.10">
    <property type="entry name" value="Endonuclease/exonuclease/phosphatase"/>
    <property type="match status" value="1"/>
</dbReference>
<feature type="chain" id="PRO_5003477928" description="Endonuclease/exonuclease/phosphatase domain-containing protein" evidence="1">
    <location>
        <begin position="22"/>
        <end position="287"/>
    </location>
</feature>
<feature type="signal peptide" evidence="1">
    <location>
        <begin position="1"/>
        <end position="21"/>
    </location>
</feature>
<dbReference type="eggNOG" id="COG3568">
    <property type="taxonomic scope" value="Bacteria"/>
</dbReference>
<proteinExistence type="predicted"/>
<dbReference type="Pfam" id="PF03372">
    <property type="entry name" value="Exo_endo_phos"/>
    <property type="match status" value="1"/>
</dbReference>
<reference evidence="3 4" key="1">
    <citation type="submission" date="2011-08" db="EMBL/GenBank/DDBJ databases">
        <title>The Genome Sequence of Alistipes indistinctus YIT 12060.</title>
        <authorList>
            <consortium name="The Broad Institute Genome Sequencing Platform"/>
            <person name="Earl A."/>
            <person name="Ward D."/>
            <person name="Feldgarden M."/>
            <person name="Gevers D."/>
            <person name="Morotomi M."/>
            <person name="Young S.K."/>
            <person name="Zeng Q."/>
            <person name="Gargeya S."/>
            <person name="Fitzgerald M."/>
            <person name="Haas B."/>
            <person name="Abouelleil A."/>
            <person name="Alvarado L."/>
            <person name="Arachchi H.M."/>
            <person name="Berlin A."/>
            <person name="Brown A."/>
            <person name="Chapman S.B."/>
            <person name="Chen Z."/>
            <person name="Dunbar C."/>
            <person name="Freedman E."/>
            <person name="Gearin G."/>
            <person name="Gellesch M."/>
            <person name="Goldberg J."/>
            <person name="Griggs A."/>
            <person name="Gujja S."/>
            <person name="Heiman D."/>
            <person name="Howarth C."/>
            <person name="Larson L."/>
            <person name="Lui A."/>
            <person name="MacDonald P.J.P."/>
            <person name="Montmayeur A."/>
            <person name="Murphy C."/>
            <person name="Neiman D."/>
            <person name="Pearson M."/>
            <person name="Priest M."/>
            <person name="Roberts A."/>
            <person name="Saif S."/>
            <person name="Shea T."/>
            <person name="Shenoy N."/>
            <person name="Sisk P."/>
            <person name="Stolte C."/>
            <person name="Sykes S."/>
            <person name="Wortman J."/>
            <person name="Nusbaum C."/>
            <person name="Birren B."/>
        </authorList>
    </citation>
    <scope>NUCLEOTIDE SEQUENCE [LARGE SCALE GENOMIC DNA]</scope>
    <source>
        <strain evidence="3 4">YIT 12060</strain>
    </source>
</reference>
<comment type="caution">
    <text evidence="3">The sequence shown here is derived from an EMBL/GenBank/DDBJ whole genome shotgun (WGS) entry which is preliminary data.</text>
</comment>
<keyword evidence="4" id="KW-1185">Reference proteome</keyword>
<dbReference type="InterPro" id="IPR050410">
    <property type="entry name" value="CCR4/nocturin_mRNA_transcr"/>
</dbReference>
<dbReference type="STRING" id="742725.HMPREF9450_01003"/>
<sequence>MIRNLVLCAAVVSAWFSPASARPSNDELKVMSFNIRIDTKADGPNQWSNRRDFAANMIRFYDIDIFGAQEVFANQMTDLQERLPEYGSIGIGLEDGKSKGQHDPIFWKKERFELLDHGFFWFAEDINAIGQRAWDAASPRMGSWAILKDKISKRKLFFMNVHIDHIGQVARRESAKLILDRLGALAGDLPVIVTGDFNAEPDSEPIRILLDPANPEHLTHTRSVAPVRYGPEWSYHNYGRLANNMWLDYIFVRGGLETLRHGCLAEKLDDLYISDHCPVMAGLRFTK</sequence>
<dbReference type="GeneID" id="92815979"/>
<dbReference type="AlphaFoldDB" id="G5H7G0"/>
<evidence type="ECO:0000256" key="1">
    <source>
        <dbReference type="SAM" id="SignalP"/>
    </source>
</evidence>